<dbReference type="Proteomes" id="UP000683360">
    <property type="component" value="Unassembled WGS sequence"/>
</dbReference>
<dbReference type="AlphaFoldDB" id="A0A8S3V388"/>
<reference evidence="2" key="1">
    <citation type="submission" date="2021-03" db="EMBL/GenBank/DDBJ databases">
        <authorList>
            <person name="Bekaert M."/>
        </authorList>
    </citation>
    <scope>NUCLEOTIDE SEQUENCE</scope>
</reference>
<proteinExistence type="predicted"/>
<gene>
    <name evidence="2" type="ORF">MEDL_63626</name>
</gene>
<organism evidence="2 3">
    <name type="scientific">Mytilus edulis</name>
    <name type="common">Blue mussel</name>
    <dbReference type="NCBI Taxonomy" id="6550"/>
    <lineage>
        <taxon>Eukaryota</taxon>
        <taxon>Metazoa</taxon>
        <taxon>Spiralia</taxon>
        <taxon>Lophotrochozoa</taxon>
        <taxon>Mollusca</taxon>
        <taxon>Bivalvia</taxon>
        <taxon>Autobranchia</taxon>
        <taxon>Pteriomorphia</taxon>
        <taxon>Mytilida</taxon>
        <taxon>Mytiloidea</taxon>
        <taxon>Mytilidae</taxon>
        <taxon>Mytilinae</taxon>
        <taxon>Mytilus</taxon>
    </lineage>
</organism>
<evidence type="ECO:0000313" key="2">
    <source>
        <dbReference type="EMBL" id="CAG2252033.1"/>
    </source>
</evidence>
<comment type="caution">
    <text evidence="2">The sequence shown here is derived from an EMBL/GenBank/DDBJ whole genome shotgun (WGS) entry which is preliminary data.</text>
</comment>
<evidence type="ECO:0000256" key="1">
    <source>
        <dbReference type="SAM" id="MobiDB-lite"/>
    </source>
</evidence>
<name>A0A8S3V388_MYTED</name>
<evidence type="ECO:0000313" key="3">
    <source>
        <dbReference type="Proteomes" id="UP000683360"/>
    </source>
</evidence>
<sequence>MLENTVKENKTRELIYQLTTVKRKLCIASSNLSKRKQANKRKERQNINLQRKLGTSTASQSPKLKQKTQSCQTNSLPKKMVLEQSNQCNLLNLDSVKLREETLFWQTKTLQQQEYHAPTFKFKLKEDGRGSPYSCKVREAVYSCLQFNAPRDNISPLIKEIVRIVTG</sequence>
<accession>A0A8S3V388</accession>
<dbReference type="EMBL" id="CAJPWZ010003103">
    <property type="protein sequence ID" value="CAG2252033.1"/>
    <property type="molecule type" value="Genomic_DNA"/>
</dbReference>
<keyword evidence="3" id="KW-1185">Reference proteome</keyword>
<feature type="region of interest" description="Disordered" evidence="1">
    <location>
        <begin position="51"/>
        <end position="70"/>
    </location>
</feature>
<protein>
    <submittedName>
        <fullName evidence="2">Uncharacterized protein</fullName>
    </submittedName>
</protein>